<evidence type="ECO:0000313" key="8">
    <source>
        <dbReference type="Proteomes" id="UP001500221"/>
    </source>
</evidence>
<dbReference type="RefSeq" id="WP_345463951.1">
    <property type="nucleotide sequence ID" value="NZ_BAABKG010000007.1"/>
</dbReference>
<evidence type="ECO:0000259" key="6">
    <source>
        <dbReference type="SMART" id="SM00644"/>
    </source>
</evidence>
<comment type="caution">
    <text evidence="7">The sequence shown here is derived from an EMBL/GenBank/DDBJ whole genome shotgun (WGS) entry which is preliminary data.</text>
</comment>
<dbReference type="SUPFAM" id="SSF53955">
    <property type="entry name" value="Lysozyme-like"/>
    <property type="match status" value="1"/>
</dbReference>
<name>A0ABP9Q3N9_9ACTN</name>
<dbReference type="InterPro" id="IPR023346">
    <property type="entry name" value="Lysozyme-like_dom_sf"/>
</dbReference>
<dbReference type="SMART" id="SM00644">
    <property type="entry name" value="Ami_2"/>
    <property type="match status" value="1"/>
</dbReference>
<dbReference type="CDD" id="cd06583">
    <property type="entry name" value="PGRP"/>
    <property type="match status" value="1"/>
</dbReference>
<dbReference type="Proteomes" id="UP001500221">
    <property type="component" value="Unassembled WGS sequence"/>
</dbReference>
<feature type="signal peptide" evidence="5">
    <location>
        <begin position="1"/>
        <end position="27"/>
    </location>
</feature>
<dbReference type="InterPro" id="IPR036505">
    <property type="entry name" value="Amidase/PGRP_sf"/>
</dbReference>
<dbReference type="SUPFAM" id="SSF55846">
    <property type="entry name" value="N-acetylmuramoyl-L-alanine amidase-like"/>
    <property type="match status" value="1"/>
</dbReference>
<evidence type="ECO:0000256" key="4">
    <source>
        <dbReference type="ARBA" id="ARBA00023316"/>
    </source>
</evidence>
<feature type="domain" description="N-acetylmuramoyl-L-alanine amidase" evidence="6">
    <location>
        <begin position="268"/>
        <end position="406"/>
    </location>
</feature>
<dbReference type="InterPro" id="IPR002502">
    <property type="entry name" value="Amidase_domain"/>
</dbReference>
<protein>
    <recommendedName>
        <fullName evidence="2">N-acetylmuramoyl-L-alanine amidase</fullName>
        <ecNumber evidence="2">3.5.1.28</ecNumber>
    </recommendedName>
</protein>
<sequence length="650" mass="70215">MSTSSLSRRHFLLATGATAGAATAALAGPAGSATATPPTVRVDDHDMFWRAGKEHGVPPALLAAVSYAQTRWQDHGGRPSASVGYGPMHLVDGALAAEARAARVGKDAAPATLDTLGDAAAASGLSPEAIRTDPEANIRAAAALLARHQRRAGRPVGVRTAPGAWFATVAATSGLTTSAAQLDLADVVVATLRDGGRVQLADGARLVLPSRNVSVARRQRDPLVARTRRAQREQARRGAKVEAPRGLDVEWHEAPYEQYGEGAGDYGNHDLAFRPRAPKITHIVVHDTECSYETALDLVSDPTYVSWQYTLRSSDGLIAQHALARDVCWHAGNWYVNMHSIGMEHEGYAAEGAPWYSEPMYRTSSKLLSWLSRQHDIPLDRAHVIGHDQVPGTTTPTIPGMHWDPGPFWDWEHYFELMGAPLRRGTSNRKPRVGDVVRILPGFVGNVQPVTGCETGGDACGGPRDTNFVTLRVAPSSSAALVNDIGLHQNGQPATTEVADISARATAGTEFVVADVQGDWTAIWFLGVIAWFVNPRRRPTARVVERPVGRVRAKPGVAKVKVYGRCYPEQEAYDVAADYQAVSPLVYELPAGQMYAVGELNPVTDYYKAKTYSLDTPNDHVDIVGQDKYVQISLGHRIGFVRRAEVDVLR</sequence>
<keyword evidence="8" id="KW-1185">Reference proteome</keyword>
<evidence type="ECO:0000256" key="2">
    <source>
        <dbReference type="ARBA" id="ARBA00011901"/>
    </source>
</evidence>
<keyword evidence="5" id="KW-0732">Signal</keyword>
<organism evidence="7 8">
    <name type="scientific">Nocardioides marinquilinus</name>
    <dbReference type="NCBI Taxonomy" id="1210400"/>
    <lineage>
        <taxon>Bacteria</taxon>
        <taxon>Bacillati</taxon>
        <taxon>Actinomycetota</taxon>
        <taxon>Actinomycetes</taxon>
        <taxon>Propionibacteriales</taxon>
        <taxon>Nocardioidaceae</taxon>
        <taxon>Nocardioides</taxon>
    </lineage>
</organism>
<keyword evidence="3" id="KW-0378">Hydrolase</keyword>
<evidence type="ECO:0000313" key="7">
    <source>
        <dbReference type="EMBL" id="GAA5156171.1"/>
    </source>
</evidence>
<evidence type="ECO:0000256" key="3">
    <source>
        <dbReference type="ARBA" id="ARBA00022801"/>
    </source>
</evidence>
<dbReference type="Gene3D" id="3.40.80.10">
    <property type="entry name" value="Peptidoglycan recognition protein-like"/>
    <property type="match status" value="1"/>
</dbReference>
<dbReference type="Pfam" id="PF01510">
    <property type="entry name" value="Amidase_2"/>
    <property type="match status" value="1"/>
</dbReference>
<dbReference type="EMBL" id="BAABKG010000007">
    <property type="protein sequence ID" value="GAA5156171.1"/>
    <property type="molecule type" value="Genomic_DNA"/>
</dbReference>
<dbReference type="PANTHER" id="PTHR30417">
    <property type="entry name" value="N-ACETYLMURAMOYL-L-ALANINE AMIDASE AMID"/>
    <property type="match status" value="1"/>
</dbReference>
<dbReference type="InterPro" id="IPR051206">
    <property type="entry name" value="NAMLAA_amidase_2"/>
</dbReference>
<feature type="chain" id="PRO_5045437582" description="N-acetylmuramoyl-L-alanine amidase" evidence="5">
    <location>
        <begin position="28"/>
        <end position="650"/>
    </location>
</feature>
<dbReference type="Gene3D" id="1.10.530.10">
    <property type="match status" value="1"/>
</dbReference>
<dbReference type="PANTHER" id="PTHR30417:SF1">
    <property type="entry name" value="N-ACETYLMURAMOYL-L-ALANINE AMIDASE AMID"/>
    <property type="match status" value="1"/>
</dbReference>
<dbReference type="InterPro" id="IPR006311">
    <property type="entry name" value="TAT_signal"/>
</dbReference>
<accession>A0ABP9Q3N9</accession>
<gene>
    <name evidence="7" type="ORF">GCM10023340_43300</name>
</gene>
<dbReference type="PROSITE" id="PS51318">
    <property type="entry name" value="TAT"/>
    <property type="match status" value="1"/>
</dbReference>
<comment type="catalytic activity">
    <reaction evidence="1">
        <text>Hydrolyzes the link between N-acetylmuramoyl residues and L-amino acid residues in certain cell-wall glycopeptides.</text>
        <dbReference type="EC" id="3.5.1.28"/>
    </reaction>
</comment>
<reference evidence="8" key="1">
    <citation type="journal article" date="2019" name="Int. J. Syst. Evol. Microbiol.">
        <title>The Global Catalogue of Microorganisms (GCM) 10K type strain sequencing project: providing services to taxonomists for standard genome sequencing and annotation.</title>
        <authorList>
            <consortium name="The Broad Institute Genomics Platform"/>
            <consortium name="The Broad Institute Genome Sequencing Center for Infectious Disease"/>
            <person name="Wu L."/>
            <person name="Ma J."/>
        </authorList>
    </citation>
    <scope>NUCLEOTIDE SEQUENCE [LARGE SCALE GENOMIC DNA]</scope>
    <source>
        <strain evidence="8">JCM 18459</strain>
    </source>
</reference>
<dbReference type="EC" id="3.5.1.28" evidence="2"/>
<keyword evidence="4" id="KW-0961">Cell wall biogenesis/degradation</keyword>
<evidence type="ECO:0000256" key="5">
    <source>
        <dbReference type="SAM" id="SignalP"/>
    </source>
</evidence>
<evidence type="ECO:0000256" key="1">
    <source>
        <dbReference type="ARBA" id="ARBA00001561"/>
    </source>
</evidence>
<proteinExistence type="predicted"/>